<dbReference type="Proteomes" id="UP000053989">
    <property type="component" value="Unassembled WGS sequence"/>
</dbReference>
<protein>
    <recommendedName>
        <fullName evidence="1">Heterokaryon incompatibility domain-containing protein</fullName>
    </recommendedName>
</protein>
<dbReference type="STRING" id="1036808.A0A0C3ER92"/>
<dbReference type="InterPro" id="IPR010730">
    <property type="entry name" value="HET"/>
</dbReference>
<dbReference type="HOGENOM" id="CLU_000288_138_12_1"/>
<dbReference type="OrthoDB" id="5122891at2759"/>
<feature type="domain" description="Heterokaryon incompatibility" evidence="1">
    <location>
        <begin position="39"/>
        <end position="137"/>
    </location>
</feature>
<accession>A0A0C3ER92</accession>
<keyword evidence="3" id="KW-1185">Reference proteome</keyword>
<proteinExistence type="predicted"/>
<dbReference type="EMBL" id="KN822005">
    <property type="protein sequence ID" value="KIM70351.1"/>
    <property type="molecule type" value="Genomic_DNA"/>
</dbReference>
<sequence>MRLIDVKAFLERESFMRDGKRVDRRVKVLESRDDDATAYAILSHRWTAQEVDYNEMVKFAKMDKEGKDEIRQRDSYQKILQSCEQAQNDGYEWLWVDTCCIDKRNSAELSEAINSMYRWYENAKVCYAYLHDVPSSSFPTALDYESYSDFNGWPEWFSRGWTLQELIAPSNVQFFNKNWQCIGDKRTLALTLHNITGIPVHILTHGLCGNRPCIAQMMSWAVRRTTTRVEDRAYSLMGLLDVNMPMLYGEGKKAFHRLQLEVIRASNDQSIFALSWDITKYGTSSHGILADDPSDFWSCGEMELMDPDEFIQFFKGDIPEEERDSLEDRLGTFPVTNRGIQIWLPLRPMIVGSLTFFEAWLPCRRRPLDPPMTINLVLWESNYYTWRGPLLTDPVLPSEIAPWQLRQVYLRYQDPPHRNATFEIDDSALIENGFTYRAARPMEFTGDTLTLTSTNALCIKVYSDNLTDTPLVVCLGQSFGKDWIHVVSDESNPPSSWEDYTNREYLRIRLAMPAHAHHMNKARSGTEQVCIMRTRLHRTTRILQVSSVVWKRSGMHEVKLEVFHDPGFSDVSGEWTALHVIGTDDPGCDWRGLMILDQQRTYRSYKINRVPGHFSAAPDGVEPLTRASQDICVTLQSHLFGIEMKAQVLRQMSSRATS</sequence>
<dbReference type="PANTHER" id="PTHR10622:SF10">
    <property type="entry name" value="HET DOMAIN-CONTAINING PROTEIN"/>
    <property type="match status" value="1"/>
</dbReference>
<dbReference type="InParanoid" id="A0A0C3ER92"/>
<dbReference type="AlphaFoldDB" id="A0A0C3ER92"/>
<evidence type="ECO:0000259" key="1">
    <source>
        <dbReference type="Pfam" id="PF06985"/>
    </source>
</evidence>
<name>A0A0C3ER92_9AGAM</name>
<reference evidence="3" key="2">
    <citation type="submission" date="2015-01" db="EMBL/GenBank/DDBJ databases">
        <title>Evolutionary Origins and Diversification of the Mycorrhizal Mutualists.</title>
        <authorList>
            <consortium name="DOE Joint Genome Institute"/>
            <consortium name="Mycorrhizal Genomics Consortium"/>
            <person name="Kohler A."/>
            <person name="Kuo A."/>
            <person name="Nagy L.G."/>
            <person name="Floudas D."/>
            <person name="Copeland A."/>
            <person name="Barry K.W."/>
            <person name="Cichocki N."/>
            <person name="Veneault-Fourrey C."/>
            <person name="LaButti K."/>
            <person name="Lindquist E.A."/>
            <person name="Lipzen A."/>
            <person name="Lundell T."/>
            <person name="Morin E."/>
            <person name="Murat C."/>
            <person name="Riley R."/>
            <person name="Ohm R."/>
            <person name="Sun H."/>
            <person name="Tunlid A."/>
            <person name="Henrissat B."/>
            <person name="Grigoriev I.V."/>
            <person name="Hibbett D.S."/>
            <person name="Martin F."/>
        </authorList>
    </citation>
    <scope>NUCLEOTIDE SEQUENCE [LARGE SCALE GENOMIC DNA]</scope>
    <source>
        <strain evidence="3">Foug A</strain>
    </source>
</reference>
<gene>
    <name evidence="2" type="ORF">SCLCIDRAFT_1207686</name>
</gene>
<dbReference type="PANTHER" id="PTHR10622">
    <property type="entry name" value="HET DOMAIN-CONTAINING PROTEIN"/>
    <property type="match status" value="1"/>
</dbReference>
<reference evidence="2 3" key="1">
    <citation type="submission" date="2014-04" db="EMBL/GenBank/DDBJ databases">
        <authorList>
            <consortium name="DOE Joint Genome Institute"/>
            <person name="Kuo A."/>
            <person name="Kohler A."/>
            <person name="Nagy L.G."/>
            <person name="Floudas D."/>
            <person name="Copeland A."/>
            <person name="Barry K.W."/>
            <person name="Cichocki N."/>
            <person name="Veneault-Fourrey C."/>
            <person name="LaButti K."/>
            <person name="Lindquist E.A."/>
            <person name="Lipzen A."/>
            <person name="Lundell T."/>
            <person name="Morin E."/>
            <person name="Murat C."/>
            <person name="Sun H."/>
            <person name="Tunlid A."/>
            <person name="Henrissat B."/>
            <person name="Grigoriev I.V."/>
            <person name="Hibbett D.S."/>
            <person name="Martin F."/>
            <person name="Nordberg H.P."/>
            <person name="Cantor M.N."/>
            <person name="Hua S.X."/>
        </authorList>
    </citation>
    <scope>NUCLEOTIDE SEQUENCE [LARGE SCALE GENOMIC DNA]</scope>
    <source>
        <strain evidence="2 3">Foug A</strain>
    </source>
</reference>
<evidence type="ECO:0000313" key="2">
    <source>
        <dbReference type="EMBL" id="KIM70351.1"/>
    </source>
</evidence>
<evidence type="ECO:0000313" key="3">
    <source>
        <dbReference type="Proteomes" id="UP000053989"/>
    </source>
</evidence>
<dbReference type="Pfam" id="PF06985">
    <property type="entry name" value="HET"/>
    <property type="match status" value="1"/>
</dbReference>
<organism evidence="2 3">
    <name type="scientific">Scleroderma citrinum Foug A</name>
    <dbReference type="NCBI Taxonomy" id="1036808"/>
    <lineage>
        <taxon>Eukaryota</taxon>
        <taxon>Fungi</taxon>
        <taxon>Dikarya</taxon>
        <taxon>Basidiomycota</taxon>
        <taxon>Agaricomycotina</taxon>
        <taxon>Agaricomycetes</taxon>
        <taxon>Agaricomycetidae</taxon>
        <taxon>Boletales</taxon>
        <taxon>Sclerodermatineae</taxon>
        <taxon>Sclerodermataceae</taxon>
        <taxon>Scleroderma</taxon>
    </lineage>
</organism>